<evidence type="ECO:0000256" key="2">
    <source>
        <dbReference type="SAM" id="SignalP"/>
    </source>
</evidence>
<accession>D8RQE5</accession>
<dbReference type="InterPro" id="IPR040361">
    <property type="entry name" value="TPD1"/>
</dbReference>
<dbReference type="GO" id="GO:0001709">
    <property type="term" value="P:cell fate determination"/>
    <property type="evidence" value="ECO:0000318"/>
    <property type="project" value="GO_Central"/>
</dbReference>
<dbReference type="Pfam" id="PF24068">
    <property type="entry name" value="TPD1_C"/>
    <property type="match status" value="1"/>
</dbReference>
<keyword evidence="4" id="KW-1185">Reference proteome</keyword>
<evidence type="ECO:0000313" key="3">
    <source>
        <dbReference type="EMBL" id="EFJ25641.1"/>
    </source>
</evidence>
<sequence length="123" mass="14038">MRMILEEALRKLFILHLLISVLPASSDSDRPMRNIEISQVDTGDVLEFEVVIMNEGERSVCGIHVDCGKFASYKLVDPGVFHRLSPGDCLVLDGGPLEPRREVRFVYMSDRKFPMHRRDATFC</sequence>
<dbReference type="AlphaFoldDB" id="D8RQE5"/>
<dbReference type="InParanoid" id="D8RQE5"/>
<keyword evidence="1 2" id="KW-0732">Signal</keyword>
<dbReference type="EMBL" id="GL377586">
    <property type="protein sequence ID" value="EFJ25641.1"/>
    <property type="molecule type" value="Genomic_DNA"/>
</dbReference>
<feature type="chain" id="PRO_5003122019" evidence="2">
    <location>
        <begin position="29"/>
        <end position="123"/>
    </location>
</feature>
<organism evidence="4">
    <name type="scientific">Selaginella moellendorffii</name>
    <name type="common">Spikemoss</name>
    <dbReference type="NCBI Taxonomy" id="88036"/>
    <lineage>
        <taxon>Eukaryota</taxon>
        <taxon>Viridiplantae</taxon>
        <taxon>Streptophyta</taxon>
        <taxon>Embryophyta</taxon>
        <taxon>Tracheophyta</taxon>
        <taxon>Lycopodiopsida</taxon>
        <taxon>Selaginellales</taxon>
        <taxon>Selaginellaceae</taxon>
        <taxon>Selaginella</taxon>
    </lineage>
</organism>
<name>D8RQE5_SELML</name>
<dbReference type="HOGENOM" id="CLU_2019210_0_0_1"/>
<dbReference type="KEGG" id="smo:SELMODRAFT_451573"/>
<dbReference type="Gramene" id="EFJ25641">
    <property type="protein sequence ID" value="EFJ25641"/>
    <property type="gene ID" value="SELMODRAFT_451573"/>
</dbReference>
<gene>
    <name evidence="3" type="primary">TPD1C2-1</name>
    <name evidence="3" type="ORF">SELMODRAFT_451573</name>
</gene>
<dbReference type="STRING" id="88036.D8RQE5"/>
<protein>
    <submittedName>
        <fullName evidence="3">Uncharacterized protein TPD1C2-1</fullName>
    </submittedName>
</protein>
<dbReference type="PANTHER" id="PTHR33184">
    <property type="entry name" value="PROTEIN TAPETUM DETERMINANT 1-LIKE-RELATED"/>
    <property type="match status" value="1"/>
</dbReference>
<evidence type="ECO:0000256" key="1">
    <source>
        <dbReference type="ARBA" id="ARBA00022729"/>
    </source>
</evidence>
<reference evidence="3 4" key="1">
    <citation type="journal article" date="2011" name="Science">
        <title>The Selaginella genome identifies genetic changes associated with the evolution of vascular plants.</title>
        <authorList>
            <person name="Banks J.A."/>
            <person name="Nishiyama T."/>
            <person name="Hasebe M."/>
            <person name="Bowman J.L."/>
            <person name="Gribskov M."/>
            <person name="dePamphilis C."/>
            <person name="Albert V.A."/>
            <person name="Aono N."/>
            <person name="Aoyama T."/>
            <person name="Ambrose B.A."/>
            <person name="Ashton N.W."/>
            <person name="Axtell M.J."/>
            <person name="Barker E."/>
            <person name="Barker M.S."/>
            <person name="Bennetzen J.L."/>
            <person name="Bonawitz N.D."/>
            <person name="Chapple C."/>
            <person name="Cheng C."/>
            <person name="Correa L.G."/>
            <person name="Dacre M."/>
            <person name="DeBarry J."/>
            <person name="Dreyer I."/>
            <person name="Elias M."/>
            <person name="Engstrom E.M."/>
            <person name="Estelle M."/>
            <person name="Feng L."/>
            <person name="Finet C."/>
            <person name="Floyd S.K."/>
            <person name="Frommer W.B."/>
            <person name="Fujita T."/>
            <person name="Gramzow L."/>
            <person name="Gutensohn M."/>
            <person name="Harholt J."/>
            <person name="Hattori M."/>
            <person name="Heyl A."/>
            <person name="Hirai T."/>
            <person name="Hiwatashi Y."/>
            <person name="Ishikawa M."/>
            <person name="Iwata M."/>
            <person name="Karol K.G."/>
            <person name="Koehler B."/>
            <person name="Kolukisaoglu U."/>
            <person name="Kubo M."/>
            <person name="Kurata T."/>
            <person name="Lalonde S."/>
            <person name="Li K."/>
            <person name="Li Y."/>
            <person name="Litt A."/>
            <person name="Lyons E."/>
            <person name="Manning G."/>
            <person name="Maruyama T."/>
            <person name="Michael T.P."/>
            <person name="Mikami K."/>
            <person name="Miyazaki S."/>
            <person name="Morinaga S."/>
            <person name="Murata T."/>
            <person name="Mueller-Roeber B."/>
            <person name="Nelson D.R."/>
            <person name="Obara M."/>
            <person name="Oguri Y."/>
            <person name="Olmstead R.G."/>
            <person name="Onodera N."/>
            <person name="Petersen B.L."/>
            <person name="Pils B."/>
            <person name="Prigge M."/>
            <person name="Rensing S.A."/>
            <person name="Riano-Pachon D.M."/>
            <person name="Roberts A.W."/>
            <person name="Sato Y."/>
            <person name="Scheller H.V."/>
            <person name="Schulz B."/>
            <person name="Schulz C."/>
            <person name="Shakirov E.V."/>
            <person name="Shibagaki N."/>
            <person name="Shinohara N."/>
            <person name="Shippen D.E."/>
            <person name="Soerensen I."/>
            <person name="Sotooka R."/>
            <person name="Sugimoto N."/>
            <person name="Sugita M."/>
            <person name="Sumikawa N."/>
            <person name="Tanurdzic M."/>
            <person name="Theissen G."/>
            <person name="Ulvskov P."/>
            <person name="Wakazuki S."/>
            <person name="Weng J.K."/>
            <person name="Willats W.W."/>
            <person name="Wipf D."/>
            <person name="Wolf P.G."/>
            <person name="Yang L."/>
            <person name="Zimmer A.D."/>
            <person name="Zhu Q."/>
            <person name="Mitros T."/>
            <person name="Hellsten U."/>
            <person name="Loque D."/>
            <person name="Otillar R."/>
            <person name="Salamov A."/>
            <person name="Schmutz J."/>
            <person name="Shapiro H."/>
            <person name="Lindquist E."/>
            <person name="Lucas S."/>
            <person name="Rokhsar D."/>
            <person name="Grigoriev I.V."/>
        </authorList>
    </citation>
    <scope>NUCLEOTIDE SEQUENCE [LARGE SCALE GENOMIC DNA]</scope>
</reference>
<dbReference type="PANTHER" id="PTHR33184:SF2">
    <property type="entry name" value="APPLE DOMAIN-CONTAINING PROTEIN"/>
    <property type="match status" value="1"/>
</dbReference>
<dbReference type="Proteomes" id="UP000001514">
    <property type="component" value="Unassembled WGS sequence"/>
</dbReference>
<evidence type="ECO:0000313" key="4">
    <source>
        <dbReference type="Proteomes" id="UP000001514"/>
    </source>
</evidence>
<proteinExistence type="predicted"/>
<feature type="signal peptide" evidence="2">
    <location>
        <begin position="1"/>
        <end position="28"/>
    </location>
</feature>